<protein>
    <submittedName>
        <fullName evidence="1">Uncharacterized protein</fullName>
    </submittedName>
</protein>
<sequence length="55" mass="5523">MTRTVLISAVRLLAGVVQLLLLLALGAAAPPSADDAQAPATARLAPARAGFAQIE</sequence>
<name>A0A4R6N7U3_9BURK</name>
<dbReference type="EMBL" id="SNXE01000003">
    <property type="protein sequence ID" value="TDP11177.1"/>
    <property type="molecule type" value="Genomic_DNA"/>
</dbReference>
<evidence type="ECO:0000313" key="2">
    <source>
        <dbReference type="Proteomes" id="UP000295357"/>
    </source>
</evidence>
<proteinExistence type="predicted"/>
<keyword evidence="2" id="KW-1185">Reference proteome</keyword>
<reference evidence="1 2" key="1">
    <citation type="submission" date="2019-03" db="EMBL/GenBank/DDBJ databases">
        <title>Genomic Encyclopedia of Type Strains, Phase IV (KMG-IV): sequencing the most valuable type-strain genomes for metagenomic binning, comparative biology and taxonomic classification.</title>
        <authorList>
            <person name="Goeker M."/>
        </authorList>
    </citation>
    <scope>NUCLEOTIDE SEQUENCE [LARGE SCALE GENOMIC DNA]</scope>
    <source>
        <strain evidence="1 2">DSM 25082</strain>
    </source>
</reference>
<accession>A0A4R6N7U3</accession>
<organism evidence="1 2">
    <name type="scientific">Roseateles asaccharophilus</name>
    <dbReference type="NCBI Taxonomy" id="582607"/>
    <lineage>
        <taxon>Bacteria</taxon>
        <taxon>Pseudomonadati</taxon>
        <taxon>Pseudomonadota</taxon>
        <taxon>Betaproteobacteria</taxon>
        <taxon>Burkholderiales</taxon>
        <taxon>Sphaerotilaceae</taxon>
        <taxon>Roseateles</taxon>
    </lineage>
</organism>
<dbReference type="Proteomes" id="UP000295357">
    <property type="component" value="Unassembled WGS sequence"/>
</dbReference>
<comment type="caution">
    <text evidence="1">The sequence shown here is derived from an EMBL/GenBank/DDBJ whole genome shotgun (WGS) entry which is preliminary data.</text>
</comment>
<dbReference type="AlphaFoldDB" id="A0A4R6N7U3"/>
<gene>
    <name evidence="1" type="ORF">DFR39_103100</name>
</gene>
<evidence type="ECO:0000313" key="1">
    <source>
        <dbReference type="EMBL" id="TDP11177.1"/>
    </source>
</evidence>